<evidence type="ECO:0000313" key="2">
    <source>
        <dbReference type="Proteomes" id="UP001143910"/>
    </source>
</evidence>
<name>A0ACC1N8L4_9HYPO</name>
<proteinExistence type="predicted"/>
<evidence type="ECO:0000313" key="1">
    <source>
        <dbReference type="EMBL" id="KAJ2975343.1"/>
    </source>
</evidence>
<dbReference type="Proteomes" id="UP001143910">
    <property type="component" value="Unassembled WGS sequence"/>
</dbReference>
<comment type="caution">
    <text evidence="1">The sequence shown here is derived from an EMBL/GenBank/DDBJ whole genome shotgun (WGS) entry which is preliminary data.</text>
</comment>
<accession>A0ACC1N8L4</accession>
<dbReference type="EMBL" id="JANJQO010000719">
    <property type="protein sequence ID" value="KAJ2975343.1"/>
    <property type="molecule type" value="Genomic_DNA"/>
</dbReference>
<sequence>MTQKTLLPYGGPYGRRLYVNVVDETATAQPDRTWIYAPRTSDARDGWKPLSWRQHANAVNRMAAWLVEHLGKPQYKTFPSVAYVGPNDARYMVLFAAGVKAGYQIMFPSTRNNTESQVSLLQVTKCQKLLYGVEYTKRIRPWVQESGVEALEMLSFEAMFDESPVPPVLYTETFESAQFDPVIILHTSGSTGIPKPIYCNQGLFSTTDNHHNSLRFDGYTFVIEAMASFSSRSYCPYAYVVPLFHAFGLYCCIHISGFWGKPIALGVGDRPLTAESVVEGYEAAECDALILPPSIVEDIARLEGGLEKLKKLSYVCCGGGGISKEVGDDLTAHGVTLNSVISSTEYNLYPVYWQTNYKYWDYFIFDNEKFGCKYEHVGDNVFEQTIVRQEPRQPVFYTFPDKTEYKTGDLFEAHPTLPNHWRAHGRMDNIIVFNNGEKLNPVSLEASVTLHPDVRQALVVGHGYFQAGMILEPMHWPLDDAQKSAFIENVWPAIEKANAATVEHGRIARHLVTISDPDKPFLFSPKGSFRRGAALKMYKDDIAHLFAADEVIVPAELDVRTLQTLTAGIRSLFAAVVGEIDDEEDFFLRGIDSLQTIHTSKRISVGLKAIGVDEQAALVEPRDVYANSTITQLSSFIFDRLQGSLSSRVSSIDTTLQGMIDKYSSDFGTCKPPPKSTGKTVLLTGSTGSLGSYILHFLIHTPEVDKIVCLNRSEDGGRTKQLAGNKERGLSTNFDKVEFLHADLSQPRLGLEAGEFHALEHSVDSIIHNAWPVNFNLAVQSFEGHIRGVRHLIDLAQRTTVKATITFISSIGTVDGWSQSSPVPEANLTDLHLAGTGYSQSKQISSIIVDKAAKLAGVPAAVVRLGQVAGPTTQQGSWNSHEWLPTIIESSVKMGSLPSSLGKMTVAWVPVDKAARTVLDMADFTAEATVKGERFTDGAKFFNLVNPETTPWEIISPAIVSFYEHMGKRLQLVGLEEWVKAVESAPASLNLSAVKLLDTYKAMAASIGSNNGHGTRFATEKAQAASKTLADLEAIAPELMSLWCQQWNFAT</sequence>
<keyword evidence="2" id="KW-1185">Reference proteome</keyword>
<protein>
    <submittedName>
        <fullName evidence="1">Uncharacterized protein</fullName>
    </submittedName>
</protein>
<organism evidence="1 2">
    <name type="scientific">Zarea fungicola</name>
    <dbReference type="NCBI Taxonomy" id="93591"/>
    <lineage>
        <taxon>Eukaryota</taxon>
        <taxon>Fungi</taxon>
        <taxon>Dikarya</taxon>
        <taxon>Ascomycota</taxon>
        <taxon>Pezizomycotina</taxon>
        <taxon>Sordariomycetes</taxon>
        <taxon>Hypocreomycetidae</taxon>
        <taxon>Hypocreales</taxon>
        <taxon>Cordycipitaceae</taxon>
        <taxon>Zarea</taxon>
    </lineage>
</organism>
<gene>
    <name evidence="1" type="ORF">NQ176_g5570</name>
</gene>
<reference evidence="1" key="1">
    <citation type="submission" date="2022-08" db="EMBL/GenBank/DDBJ databases">
        <title>Genome Sequence of Lecanicillium fungicola.</title>
        <authorList>
            <person name="Buettner E."/>
        </authorList>
    </citation>
    <scope>NUCLEOTIDE SEQUENCE</scope>
    <source>
        <strain evidence="1">Babe33</strain>
    </source>
</reference>